<dbReference type="InterPro" id="IPR014307">
    <property type="entry name" value="Xanthine_DH_ssu"/>
</dbReference>
<dbReference type="Gene3D" id="3.30.390.50">
    <property type="entry name" value="CO dehydrogenase flavoprotein, C-terminal domain"/>
    <property type="match status" value="1"/>
</dbReference>
<dbReference type="NCBIfam" id="TIGR02963">
    <property type="entry name" value="xanthine_xdhA"/>
    <property type="match status" value="1"/>
</dbReference>
<dbReference type="InterPro" id="IPR002888">
    <property type="entry name" value="2Fe-2S-bd"/>
</dbReference>
<feature type="domain" description="FAD-binding PCMH-type" evidence="7">
    <location>
        <begin position="193"/>
        <end position="367"/>
    </location>
</feature>
<dbReference type="Pfam" id="PF00941">
    <property type="entry name" value="FAD_binding_5"/>
    <property type="match status" value="1"/>
</dbReference>
<dbReference type="InterPro" id="IPR005107">
    <property type="entry name" value="CO_DH_flav_C"/>
</dbReference>
<dbReference type="GO" id="GO:0051537">
    <property type="term" value="F:2 iron, 2 sulfur cluster binding"/>
    <property type="evidence" value="ECO:0007669"/>
    <property type="project" value="InterPro"/>
</dbReference>
<evidence type="ECO:0000256" key="4">
    <source>
        <dbReference type="ARBA" id="ARBA00023002"/>
    </source>
</evidence>
<dbReference type="Gene3D" id="3.30.465.10">
    <property type="match status" value="1"/>
</dbReference>
<dbReference type="SUPFAM" id="SSF54292">
    <property type="entry name" value="2Fe-2S ferredoxin-like"/>
    <property type="match status" value="1"/>
</dbReference>
<dbReference type="AlphaFoldDB" id="A0A212KZ73"/>
<protein>
    <submittedName>
        <fullName evidence="8">Xanthine dehydrogenase, small subunit</fullName>
        <ecNumber evidence="8">1.17.1.4</ecNumber>
    </submittedName>
</protein>
<dbReference type="GO" id="GO:0005506">
    <property type="term" value="F:iron ion binding"/>
    <property type="evidence" value="ECO:0007669"/>
    <property type="project" value="InterPro"/>
</dbReference>
<dbReference type="Gene3D" id="3.10.20.30">
    <property type="match status" value="1"/>
</dbReference>
<evidence type="ECO:0000256" key="3">
    <source>
        <dbReference type="ARBA" id="ARBA00022827"/>
    </source>
</evidence>
<dbReference type="Pfam" id="PF00111">
    <property type="entry name" value="Fer2"/>
    <property type="match status" value="1"/>
</dbReference>
<keyword evidence="3" id="KW-0274">FAD</keyword>
<dbReference type="PROSITE" id="PS51387">
    <property type="entry name" value="FAD_PCMH"/>
    <property type="match status" value="1"/>
</dbReference>
<dbReference type="SUPFAM" id="SSF47741">
    <property type="entry name" value="CO dehydrogenase ISP C-domain like"/>
    <property type="match status" value="1"/>
</dbReference>
<evidence type="ECO:0000259" key="6">
    <source>
        <dbReference type="PROSITE" id="PS51085"/>
    </source>
</evidence>
<dbReference type="PROSITE" id="PS00197">
    <property type="entry name" value="2FE2S_FER_1"/>
    <property type="match status" value="1"/>
</dbReference>
<dbReference type="PANTHER" id="PTHR45444:SF3">
    <property type="entry name" value="XANTHINE DEHYDROGENASE"/>
    <property type="match status" value="1"/>
</dbReference>
<dbReference type="InterPro" id="IPR016167">
    <property type="entry name" value="FAD-bd_PCMH_sub1"/>
</dbReference>
<organism evidence="8">
    <name type="scientific">uncultured Pleomorphomonas sp</name>
    <dbReference type="NCBI Taxonomy" id="442121"/>
    <lineage>
        <taxon>Bacteria</taxon>
        <taxon>Pseudomonadati</taxon>
        <taxon>Pseudomonadota</taxon>
        <taxon>Alphaproteobacteria</taxon>
        <taxon>Hyphomicrobiales</taxon>
        <taxon>Pleomorphomonadaceae</taxon>
        <taxon>Pleomorphomonas</taxon>
        <taxon>environmental samples</taxon>
    </lineage>
</organism>
<feature type="domain" description="2Fe-2S ferredoxin-type" evidence="6">
    <location>
        <begin position="3"/>
        <end position="88"/>
    </location>
</feature>
<dbReference type="RefSeq" id="WP_288195585.1">
    <property type="nucleotide sequence ID" value="NZ_LT608334.1"/>
</dbReference>
<dbReference type="GO" id="GO:0071949">
    <property type="term" value="F:FAD binding"/>
    <property type="evidence" value="ECO:0007669"/>
    <property type="project" value="InterPro"/>
</dbReference>
<dbReference type="InterPro" id="IPR036010">
    <property type="entry name" value="2Fe-2S_ferredoxin-like_sf"/>
</dbReference>
<dbReference type="Pfam" id="PF03450">
    <property type="entry name" value="CO_deh_flav_C"/>
    <property type="match status" value="1"/>
</dbReference>
<dbReference type="GO" id="GO:0004854">
    <property type="term" value="F:xanthine dehydrogenase activity"/>
    <property type="evidence" value="ECO:0007669"/>
    <property type="project" value="UniProtKB-EC"/>
</dbReference>
<keyword evidence="4 8" id="KW-0560">Oxidoreductase</keyword>
<dbReference type="SUPFAM" id="SSF56176">
    <property type="entry name" value="FAD-binding/transporter-associated domain-like"/>
    <property type="match status" value="1"/>
</dbReference>
<sequence length="496" mass="52726">MRDSIRIVRRGRIVEIDEVQPTETLLDYLRLRERATGTKEGCNEGDCGACTVVIGEWRDGRVVYRPVNSCIQFLGAMDGKEIVTVEDIAWPDGRLHPVQQAIVDAHGAQCGFCTPGIVMSLFALYHREGRDGPPPRDEIVTALAGNLCRCTGYRLIVDAALAAMAGPPADRFVEAMSQTAGLLQFLADGQDVFIGSNSSFFAAPASLSALAQLTVKYPEATLLAGGTDVGLKVTKGMRPISQVIYVGRVAALRQIEDVGDALILGAGVTYEDAAAAFADLDPDLGELVRRLGSRQVRAVGTVGGNIANGSPIGDMPPALIALGATLELAHGEEGRALPLEDYFIAYGKQDRQPGEFVAGLLVPKLAPNQVFRAYKISKRFDEDISAVMGAFRFTIEDGVISEARIAYGGMAATPKRALHAEARLAGAQPAKAVSWGAAIEALGEDYAPISDMRASAAYRMETAKALLAKALVECAGAPTSRTRIIGRREAPEAEVA</sequence>
<dbReference type="Pfam" id="PF01799">
    <property type="entry name" value="Fer2_2"/>
    <property type="match status" value="1"/>
</dbReference>
<dbReference type="SMART" id="SM01092">
    <property type="entry name" value="CO_deh_flav_C"/>
    <property type="match status" value="1"/>
</dbReference>
<reference evidence="8" key="1">
    <citation type="submission" date="2016-08" db="EMBL/GenBank/DDBJ databases">
        <authorList>
            <person name="Seilhamer J.J."/>
        </authorList>
    </citation>
    <scope>NUCLEOTIDE SEQUENCE</scope>
    <source>
        <strain evidence="8">86</strain>
    </source>
</reference>
<evidence type="ECO:0000256" key="5">
    <source>
        <dbReference type="ARBA" id="ARBA00023004"/>
    </source>
</evidence>
<dbReference type="InterPro" id="IPR036318">
    <property type="entry name" value="FAD-bd_PCMH-like_sf"/>
</dbReference>
<dbReference type="InterPro" id="IPR036884">
    <property type="entry name" value="2Fe-2S-bd_dom_sf"/>
</dbReference>
<dbReference type="InterPro" id="IPR001041">
    <property type="entry name" value="2Fe-2S_ferredoxin-type"/>
</dbReference>
<proteinExistence type="predicted"/>
<dbReference type="InterPro" id="IPR036683">
    <property type="entry name" value="CO_DH_flav_C_dom_sf"/>
</dbReference>
<dbReference type="InterPro" id="IPR012675">
    <property type="entry name" value="Beta-grasp_dom_sf"/>
</dbReference>
<evidence type="ECO:0000259" key="7">
    <source>
        <dbReference type="PROSITE" id="PS51387"/>
    </source>
</evidence>
<keyword evidence="2" id="KW-0479">Metal-binding</keyword>
<accession>A0A212KZ73</accession>
<dbReference type="EC" id="1.17.1.4" evidence="8"/>
<dbReference type="InterPro" id="IPR016169">
    <property type="entry name" value="FAD-bd_PCMH_sub2"/>
</dbReference>
<dbReference type="Gene3D" id="3.30.43.10">
    <property type="entry name" value="Uridine Diphospho-n-acetylenolpyruvylglucosamine Reductase, domain 2"/>
    <property type="match status" value="1"/>
</dbReference>
<dbReference type="InterPro" id="IPR006058">
    <property type="entry name" value="2Fe2S_fd_BS"/>
</dbReference>
<evidence type="ECO:0000313" key="8">
    <source>
        <dbReference type="EMBL" id="SCM70547.1"/>
    </source>
</evidence>
<name>A0A212KZ73_9HYPH</name>
<dbReference type="EMBL" id="FMJD01000001">
    <property type="protein sequence ID" value="SCM70547.1"/>
    <property type="molecule type" value="Genomic_DNA"/>
</dbReference>
<dbReference type="PANTHER" id="PTHR45444">
    <property type="entry name" value="XANTHINE DEHYDROGENASE"/>
    <property type="match status" value="1"/>
</dbReference>
<dbReference type="InterPro" id="IPR016208">
    <property type="entry name" value="Ald_Oxase/xanthine_DH-like"/>
</dbReference>
<dbReference type="InterPro" id="IPR016166">
    <property type="entry name" value="FAD-bd_PCMH"/>
</dbReference>
<evidence type="ECO:0000256" key="2">
    <source>
        <dbReference type="ARBA" id="ARBA00022723"/>
    </source>
</evidence>
<dbReference type="PROSITE" id="PS51085">
    <property type="entry name" value="2FE2S_FER_2"/>
    <property type="match status" value="1"/>
</dbReference>
<evidence type="ECO:0000256" key="1">
    <source>
        <dbReference type="ARBA" id="ARBA00022630"/>
    </source>
</evidence>
<dbReference type="InterPro" id="IPR012175">
    <property type="entry name" value="Xanth_DH_ssu_bac"/>
</dbReference>
<dbReference type="InterPro" id="IPR002346">
    <property type="entry name" value="Mopterin_DH_FAD-bd"/>
</dbReference>
<keyword evidence="5" id="KW-0408">Iron</keyword>
<gene>
    <name evidence="8" type="primary">xdhA</name>
    <name evidence="8" type="ORF">KL86PLE_10198</name>
</gene>
<dbReference type="PIRSF" id="PIRSF036557">
    <property type="entry name" value="XdhA_RC"/>
    <property type="match status" value="1"/>
</dbReference>
<dbReference type="SUPFAM" id="SSF55447">
    <property type="entry name" value="CO dehydrogenase flavoprotein C-terminal domain-like"/>
    <property type="match status" value="1"/>
</dbReference>
<dbReference type="CDD" id="cd00207">
    <property type="entry name" value="fer2"/>
    <property type="match status" value="1"/>
</dbReference>
<dbReference type="Gene3D" id="1.10.150.120">
    <property type="entry name" value="[2Fe-2S]-binding domain"/>
    <property type="match status" value="1"/>
</dbReference>
<keyword evidence="1" id="KW-0285">Flavoprotein</keyword>